<dbReference type="PANTHER" id="PTHR13696:SF99">
    <property type="entry name" value="COBYRINIC ACID AC-DIAMIDE SYNTHASE"/>
    <property type="match status" value="1"/>
</dbReference>
<comment type="caution">
    <text evidence="2">The sequence shown here is derived from an EMBL/GenBank/DDBJ whole genome shotgun (WGS) entry which is preliminary data.</text>
</comment>
<evidence type="ECO:0000259" key="1">
    <source>
        <dbReference type="Pfam" id="PF13614"/>
    </source>
</evidence>
<organism evidence="2 3">
    <name type="scientific">Ammoniphilus resinae</name>
    <dbReference type="NCBI Taxonomy" id="861532"/>
    <lineage>
        <taxon>Bacteria</taxon>
        <taxon>Bacillati</taxon>
        <taxon>Bacillota</taxon>
        <taxon>Bacilli</taxon>
        <taxon>Bacillales</taxon>
        <taxon>Paenibacillaceae</taxon>
        <taxon>Aneurinibacillus group</taxon>
        <taxon>Ammoniphilus</taxon>
    </lineage>
</organism>
<dbReference type="SUPFAM" id="SSF52540">
    <property type="entry name" value="P-loop containing nucleoside triphosphate hydrolases"/>
    <property type="match status" value="1"/>
</dbReference>
<dbReference type="InterPro" id="IPR025669">
    <property type="entry name" value="AAA_dom"/>
</dbReference>
<dbReference type="PANTHER" id="PTHR13696">
    <property type="entry name" value="P-LOOP CONTAINING NUCLEOSIDE TRIPHOSPHATE HYDROLASE"/>
    <property type="match status" value="1"/>
</dbReference>
<keyword evidence="3" id="KW-1185">Reference proteome</keyword>
<feature type="domain" description="AAA" evidence="1">
    <location>
        <begin position="3"/>
        <end position="185"/>
    </location>
</feature>
<dbReference type="InterPro" id="IPR027417">
    <property type="entry name" value="P-loop_NTPase"/>
</dbReference>
<dbReference type="EMBL" id="JAGGKT010000042">
    <property type="protein sequence ID" value="MBP1935105.1"/>
    <property type="molecule type" value="Genomic_DNA"/>
</dbReference>
<proteinExistence type="predicted"/>
<dbReference type="Pfam" id="PF13614">
    <property type="entry name" value="AAA_31"/>
    <property type="match status" value="1"/>
</dbReference>
<dbReference type="CDD" id="cd02042">
    <property type="entry name" value="ParAB_family"/>
    <property type="match status" value="1"/>
</dbReference>
<dbReference type="Proteomes" id="UP001519343">
    <property type="component" value="Unassembled WGS sequence"/>
</dbReference>
<gene>
    <name evidence="2" type="ORF">J2Z37_005142</name>
</gene>
<reference evidence="2 3" key="1">
    <citation type="submission" date="2021-03" db="EMBL/GenBank/DDBJ databases">
        <title>Genomic Encyclopedia of Type Strains, Phase IV (KMG-IV): sequencing the most valuable type-strain genomes for metagenomic binning, comparative biology and taxonomic classification.</title>
        <authorList>
            <person name="Goeker M."/>
        </authorList>
    </citation>
    <scope>NUCLEOTIDE SEQUENCE [LARGE SCALE GENOMIC DNA]</scope>
    <source>
        <strain evidence="2 3">DSM 24738</strain>
    </source>
</reference>
<dbReference type="RefSeq" id="WP_209813064.1">
    <property type="nucleotide sequence ID" value="NZ_JAGGKT010000042.1"/>
</dbReference>
<evidence type="ECO:0000313" key="3">
    <source>
        <dbReference type="Proteomes" id="UP001519343"/>
    </source>
</evidence>
<evidence type="ECO:0000313" key="2">
    <source>
        <dbReference type="EMBL" id="MBP1935105.1"/>
    </source>
</evidence>
<dbReference type="Gene3D" id="3.40.50.300">
    <property type="entry name" value="P-loop containing nucleotide triphosphate hydrolases"/>
    <property type="match status" value="1"/>
</dbReference>
<dbReference type="PIRSF" id="PIRSF009320">
    <property type="entry name" value="Nuc_binding_HP_1000"/>
    <property type="match status" value="1"/>
</dbReference>
<sequence length="264" mass="29329">MITISFYNNKGGVAKTTTAITTASCLAMGMGKKVLLVDMDPQANCSDSAGVYNGSEEVKTIYHLMLLSTNNFLKDEIQKVKRFSETIQCDVFPSNILLDGFQDQVANSINREYRLKKILSAVAGEYDYCLIDCPPSLSLLTVNALVASNYVIIPCDSSRYALTGMGNLIEKYHEIKEGCNPGLEILGILNTKVDSRYTTAKTSREKLAEYFGDLLFETFIPQNAAVEKSQYESSTLLAYNRNSSAFKSYELFTRELVSRVEAEV</sequence>
<accession>A0ABS4GXV6</accession>
<dbReference type="InterPro" id="IPR050678">
    <property type="entry name" value="DNA_Partitioning_ATPase"/>
</dbReference>
<name>A0ABS4GXV6_9BACL</name>
<protein>
    <submittedName>
        <fullName evidence="2">Chromosome partitioning protein</fullName>
    </submittedName>
</protein>